<dbReference type="InterPro" id="IPR035965">
    <property type="entry name" value="PAS-like_dom_sf"/>
</dbReference>
<dbReference type="NCBIfam" id="TIGR00254">
    <property type="entry name" value="GGDEF"/>
    <property type="match status" value="1"/>
</dbReference>
<feature type="domain" description="GGDEF" evidence="2">
    <location>
        <begin position="278"/>
        <end position="415"/>
    </location>
</feature>
<feature type="transmembrane region" description="Helical" evidence="1">
    <location>
        <begin position="135"/>
        <end position="154"/>
    </location>
</feature>
<dbReference type="SUPFAM" id="SSF55785">
    <property type="entry name" value="PYP-like sensor domain (PAS domain)"/>
    <property type="match status" value="1"/>
</dbReference>
<dbReference type="InterPro" id="IPR000160">
    <property type="entry name" value="GGDEF_dom"/>
</dbReference>
<accession>A8S297</accession>
<feature type="transmembrane region" description="Helical" evidence="1">
    <location>
        <begin position="67"/>
        <end position="87"/>
    </location>
</feature>
<dbReference type="GO" id="GO:1902201">
    <property type="term" value="P:negative regulation of bacterial-type flagellum-dependent cell motility"/>
    <property type="evidence" value="ECO:0007669"/>
    <property type="project" value="TreeGrafter"/>
</dbReference>
<dbReference type="GO" id="GO:0052621">
    <property type="term" value="F:diguanylate cyclase activity"/>
    <property type="evidence" value="ECO:0007669"/>
    <property type="project" value="TreeGrafter"/>
</dbReference>
<dbReference type="GO" id="GO:0005886">
    <property type="term" value="C:plasma membrane"/>
    <property type="evidence" value="ECO:0007669"/>
    <property type="project" value="TreeGrafter"/>
</dbReference>
<protein>
    <recommendedName>
        <fullName evidence="2">GGDEF domain-containing protein</fullName>
    </recommendedName>
</protein>
<dbReference type="HOGENOM" id="CLU_404255_0_0_9"/>
<keyword evidence="1" id="KW-0812">Transmembrane</keyword>
<organism evidence="3 4">
    <name type="scientific">Enterocloster bolteae (strain ATCC BAA-613 / DSM 15670 / CCUG 46953 / JCM 12243 / WAL 16351)</name>
    <name type="common">Clostridium bolteae</name>
    <dbReference type="NCBI Taxonomy" id="411902"/>
    <lineage>
        <taxon>Bacteria</taxon>
        <taxon>Bacillati</taxon>
        <taxon>Bacillota</taxon>
        <taxon>Clostridia</taxon>
        <taxon>Lachnospirales</taxon>
        <taxon>Lachnospiraceae</taxon>
        <taxon>Enterocloster</taxon>
    </lineage>
</organism>
<name>A8S297_ENTBW</name>
<dbReference type="GO" id="GO:0043709">
    <property type="term" value="P:cell adhesion involved in single-species biofilm formation"/>
    <property type="evidence" value="ECO:0007669"/>
    <property type="project" value="TreeGrafter"/>
</dbReference>
<dbReference type="InterPro" id="IPR043128">
    <property type="entry name" value="Rev_trsase/Diguanyl_cyclase"/>
</dbReference>
<reference evidence="3 4" key="2">
    <citation type="submission" date="2007-09" db="EMBL/GenBank/DDBJ databases">
        <title>Draft genome sequence of Clostridium bolteae (ATCC BAA-613).</title>
        <authorList>
            <person name="Sudarsanam P."/>
            <person name="Ley R."/>
            <person name="Guruge J."/>
            <person name="Turnbaugh P.J."/>
            <person name="Mahowald M."/>
            <person name="Liep D."/>
            <person name="Gordon J."/>
        </authorList>
    </citation>
    <scope>NUCLEOTIDE SEQUENCE [LARGE SCALE GENOMIC DNA]</scope>
    <source>
        <strain evidence="4">ATCC BAA-613 / DSM 15670 / CCUG 46953 / JCM 12243 / WAL 16351</strain>
    </source>
</reference>
<proteinExistence type="predicted"/>
<dbReference type="Pfam" id="PF00990">
    <property type="entry name" value="GGDEF"/>
    <property type="match status" value="1"/>
</dbReference>
<dbReference type="InterPro" id="IPR050469">
    <property type="entry name" value="Diguanylate_Cyclase"/>
</dbReference>
<comment type="caution">
    <text evidence="3">The sequence shown here is derived from an EMBL/GenBank/DDBJ whole genome shotgun (WGS) entry which is preliminary data.</text>
</comment>
<evidence type="ECO:0000313" key="4">
    <source>
        <dbReference type="Proteomes" id="UP000005396"/>
    </source>
</evidence>
<dbReference type="Pfam" id="PF08447">
    <property type="entry name" value="PAS_3"/>
    <property type="match status" value="1"/>
</dbReference>
<dbReference type="InterPro" id="IPR029787">
    <property type="entry name" value="Nucleotide_cyclase"/>
</dbReference>
<dbReference type="SUPFAM" id="SSF55073">
    <property type="entry name" value="Nucleotide cyclase"/>
    <property type="match status" value="1"/>
</dbReference>
<dbReference type="CDD" id="cd01949">
    <property type="entry name" value="GGDEF"/>
    <property type="match status" value="1"/>
</dbReference>
<dbReference type="Gene3D" id="3.30.70.270">
    <property type="match status" value="1"/>
</dbReference>
<dbReference type="PaxDb" id="411902-CLOBOL_06009"/>
<keyword evidence="1" id="KW-1133">Transmembrane helix</keyword>
<dbReference type="SMART" id="SM00267">
    <property type="entry name" value="GGDEF"/>
    <property type="match status" value="1"/>
</dbReference>
<reference evidence="3 4" key="1">
    <citation type="submission" date="2007-08" db="EMBL/GenBank/DDBJ databases">
        <authorList>
            <person name="Fulton L."/>
            <person name="Clifton S."/>
            <person name="Fulton B."/>
            <person name="Xu J."/>
            <person name="Minx P."/>
            <person name="Pepin K.H."/>
            <person name="Johnson M."/>
            <person name="Thiruvilangam P."/>
            <person name="Bhonagiri V."/>
            <person name="Nash W.E."/>
            <person name="Mardis E.R."/>
            <person name="Wilson R.K."/>
        </authorList>
    </citation>
    <scope>NUCLEOTIDE SEQUENCE [LARGE SCALE GENOMIC DNA]</scope>
    <source>
        <strain evidence="4">ATCC BAA-613 / DSM 15670 / CCUG 46953 / JCM 12243 / WAL 16351</strain>
    </source>
</reference>
<dbReference type="PANTHER" id="PTHR45138">
    <property type="entry name" value="REGULATORY COMPONENTS OF SENSORY TRANSDUCTION SYSTEM"/>
    <property type="match status" value="1"/>
</dbReference>
<gene>
    <name evidence="3" type="ORF">CLOBOL_06009</name>
</gene>
<dbReference type="Gene3D" id="3.30.450.20">
    <property type="entry name" value="PAS domain"/>
    <property type="match status" value="2"/>
</dbReference>
<dbReference type="EMBL" id="ABCC02000047">
    <property type="protein sequence ID" value="EDP13444.1"/>
    <property type="molecule type" value="Genomic_DNA"/>
</dbReference>
<evidence type="ECO:0000313" key="3">
    <source>
        <dbReference type="EMBL" id="EDP13444.1"/>
    </source>
</evidence>
<evidence type="ECO:0000256" key="1">
    <source>
        <dbReference type="SAM" id="Phobius"/>
    </source>
</evidence>
<dbReference type="eggNOG" id="COG3706">
    <property type="taxonomic scope" value="Bacteria"/>
</dbReference>
<dbReference type="AlphaFoldDB" id="A8S297"/>
<evidence type="ECO:0000259" key="2">
    <source>
        <dbReference type="PROSITE" id="PS50887"/>
    </source>
</evidence>
<dbReference type="Proteomes" id="UP000005396">
    <property type="component" value="Unassembled WGS sequence"/>
</dbReference>
<dbReference type="CDD" id="cd00130">
    <property type="entry name" value="PAS"/>
    <property type="match status" value="1"/>
</dbReference>
<sequence>MPAVQRTGQSGTGMAITIKTGVVYYTMLEYVKKNLSCIFPAQDHGKGCLYADEIYDTVQTMNISQTLNYSILLIIMEAFSLIVYLATDFTGRAASMLSFTMLLFLLFIAFNIVYCKYLLKQQRTCSTRRRLKHHTYFFTAIFALYCIAVNHICLQSRLTAESVLMFYIYIAAGPIYSLKEALASVLATALAAIPAFRAHHVPPALYSNLFLYSFISLFLSQMRCHIIVSNLQMVRKARDEQVCLQERADKDPLTQLFNRNGYSLRLEELIPYSIRLHVPVAVIMIDIDYFKQYNDTYGHVQGDECLKKVAAALSGSIHRENDLICRFGGEEFQILLCDVHPSDAIKVGDRLRKSVADLKIPAANRSASPFVTISAGVVSTVLTSMDDYHKLVRAADDELYYAKSHGKNMISFRELNPAPSSDLSLEDKLEHAKLIYDSIPFPFAIIQIQAKDGQACDFSYVYVNEACARLECRSRNILYRKSFLSHYPDADTRRLPAYYETAMHGGRQMFYDFSPERSKYLKIECFQFHEGYCGCLIEDVTDQHYFELYGNNELGLLNQVVNGGILLTSYQAESPEVIYMNSRLLHALGYCSLSEYKLLSGGSLSFLRQLHPDDTHTFQETMTVFSTDDTVRSCIIRIRRKDGAWLWFMLRGKLIIDEHKNPLNLFTVYHITRQLKQLGQIVPQVDGDSRISL</sequence>
<keyword evidence="1" id="KW-0472">Membrane</keyword>
<dbReference type="PROSITE" id="PS50887">
    <property type="entry name" value="GGDEF"/>
    <property type="match status" value="1"/>
</dbReference>
<dbReference type="PANTHER" id="PTHR45138:SF9">
    <property type="entry name" value="DIGUANYLATE CYCLASE DGCM-RELATED"/>
    <property type="match status" value="1"/>
</dbReference>
<feature type="transmembrane region" description="Helical" evidence="1">
    <location>
        <begin position="93"/>
        <end position="114"/>
    </location>
</feature>
<dbReference type="InterPro" id="IPR013655">
    <property type="entry name" value="PAS_fold_3"/>
</dbReference>
<dbReference type="InterPro" id="IPR000014">
    <property type="entry name" value="PAS"/>
</dbReference>
<dbReference type="FunFam" id="3.30.70.270:FF:000001">
    <property type="entry name" value="Diguanylate cyclase domain protein"/>
    <property type="match status" value="1"/>
</dbReference>